<organism evidence="2">
    <name type="scientific">Ixodes ricinus</name>
    <name type="common">Common tick</name>
    <name type="synonym">Acarus ricinus</name>
    <dbReference type="NCBI Taxonomy" id="34613"/>
    <lineage>
        <taxon>Eukaryota</taxon>
        <taxon>Metazoa</taxon>
        <taxon>Ecdysozoa</taxon>
        <taxon>Arthropoda</taxon>
        <taxon>Chelicerata</taxon>
        <taxon>Arachnida</taxon>
        <taxon>Acari</taxon>
        <taxon>Parasitiformes</taxon>
        <taxon>Ixodida</taxon>
        <taxon>Ixodoidea</taxon>
        <taxon>Ixodidae</taxon>
        <taxon>Ixodinae</taxon>
        <taxon>Ixodes</taxon>
    </lineage>
</organism>
<protein>
    <submittedName>
        <fullName evidence="2">Uncharacterized protein</fullName>
    </submittedName>
</protein>
<feature type="coiled-coil region" evidence="1">
    <location>
        <begin position="48"/>
        <end position="149"/>
    </location>
</feature>
<dbReference type="EMBL" id="GEGO01004585">
    <property type="protein sequence ID" value="JAR90819.1"/>
    <property type="molecule type" value="Transcribed_RNA"/>
</dbReference>
<evidence type="ECO:0000313" key="2">
    <source>
        <dbReference type="EMBL" id="JAR90819.1"/>
    </source>
</evidence>
<sequence>MDCGPTLPKSLDPVSTEITLIRLLDELQSRRSSVSANRSGVEELTAQAAKLRELLYVEKQRAKDAEERAAGAGVGLKLSRESHLRPLLLRKTDLGSRRANLERRLAALEDRARKLENQQMKLQSKARDLRDQAERLSNLESTHASLIRDLQEAGRVTLSDFFRATKRQHNVETEAVETLQKHAALVRESETRVARIRYLLSENSLLKDSLRTAQTQLTCLEARDDLNQDSEPQISFCKDVVEALQEDLASCRRDVEELQSALKLTDVRDIGIQTTTIQDI</sequence>
<reference evidence="2" key="1">
    <citation type="journal article" date="2018" name="PLoS Negl. Trop. Dis.">
        <title>Sialome diversity of ticks revealed by RNAseq of single tick salivary glands.</title>
        <authorList>
            <person name="Perner J."/>
            <person name="Kropackova S."/>
            <person name="Kopacek P."/>
            <person name="Ribeiro J.M."/>
        </authorList>
    </citation>
    <scope>NUCLEOTIDE SEQUENCE</scope>
    <source>
        <strain evidence="2">Siblings of single egg batch collected in Ceske Budejovice</strain>
        <tissue evidence="2">Salivary glands</tissue>
    </source>
</reference>
<keyword evidence="1" id="KW-0175">Coiled coil</keyword>
<proteinExistence type="predicted"/>
<name>A0A147BJ55_IXORI</name>
<evidence type="ECO:0000256" key="1">
    <source>
        <dbReference type="SAM" id="Coils"/>
    </source>
</evidence>
<dbReference type="AlphaFoldDB" id="A0A147BJ55"/>
<accession>A0A147BJ55</accession>